<protein>
    <submittedName>
        <fullName evidence="13">Porin</fullName>
    </submittedName>
</protein>
<feature type="domain" description="Porin" evidence="12">
    <location>
        <begin position="11"/>
        <end position="317"/>
    </location>
</feature>
<feature type="chain" id="PRO_5047510554" evidence="11">
    <location>
        <begin position="22"/>
        <end position="347"/>
    </location>
</feature>
<keyword evidence="6 11" id="KW-0732">Signal</keyword>
<comment type="subcellular location">
    <subcellularLocation>
        <location evidence="1">Cell outer membrane</location>
        <topology evidence="1">Multi-pass membrane protein</topology>
    </subcellularLocation>
</comment>
<keyword evidence="7" id="KW-0406">Ion transport</keyword>
<evidence type="ECO:0000256" key="3">
    <source>
        <dbReference type="ARBA" id="ARBA00022448"/>
    </source>
</evidence>
<proteinExistence type="predicted"/>
<feature type="signal peptide" evidence="11">
    <location>
        <begin position="1"/>
        <end position="21"/>
    </location>
</feature>
<evidence type="ECO:0000256" key="6">
    <source>
        <dbReference type="ARBA" id="ARBA00022729"/>
    </source>
</evidence>
<evidence type="ECO:0000256" key="11">
    <source>
        <dbReference type="SAM" id="SignalP"/>
    </source>
</evidence>
<dbReference type="InterPro" id="IPR002299">
    <property type="entry name" value="Porin_Neis"/>
</dbReference>
<dbReference type="RefSeq" id="WP_317700632.1">
    <property type="nucleotide sequence ID" value="NZ_CP136921.1"/>
</dbReference>
<dbReference type="SUPFAM" id="SSF56935">
    <property type="entry name" value="Porins"/>
    <property type="match status" value="1"/>
</dbReference>
<organism evidence="13 14">
    <name type="scientific">Diaphorobacter limosus</name>
    <dbReference type="NCBI Taxonomy" id="3036128"/>
    <lineage>
        <taxon>Bacteria</taxon>
        <taxon>Pseudomonadati</taxon>
        <taxon>Pseudomonadota</taxon>
        <taxon>Betaproteobacteria</taxon>
        <taxon>Burkholderiales</taxon>
        <taxon>Comamonadaceae</taxon>
        <taxon>Diaphorobacter</taxon>
    </lineage>
</organism>
<keyword evidence="4" id="KW-1134">Transmembrane beta strand</keyword>
<keyword evidence="10" id="KW-0998">Cell outer membrane</keyword>
<keyword evidence="14" id="KW-1185">Reference proteome</keyword>
<dbReference type="PANTHER" id="PTHR34501:SF9">
    <property type="entry name" value="MAJOR OUTER MEMBRANE PROTEIN P.IA"/>
    <property type="match status" value="1"/>
</dbReference>
<evidence type="ECO:0000256" key="1">
    <source>
        <dbReference type="ARBA" id="ARBA00004571"/>
    </source>
</evidence>
<gene>
    <name evidence="13" type="ORF">P4826_12040</name>
</gene>
<comment type="subunit">
    <text evidence="2">Homotrimer.</text>
</comment>
<dbReference type="EMBL" id="CP136921">
    <property type="protein sequence ID" value="WOO31146.1"/>
    <property type="molecule type" value="Genomic_DNA"/>
</dbReference>
<dbReference type="PRINTS" id="PR00184">
    <property type="entry name" value="NEISSPPORIN"/>
</dbReference>
<evidence type="ECO:0000256" key="7">
    <source>
        <dbReference type="ARBA" id="ARBA00023065"/>
    </source>
</evidence>
<sequence>MKLSPIAIGLALASVGVAAQAQSSVTIFGLIDTNVSHFSASGSGSVNQLGTDGNLSSRIGFRGTEDLGGGLKAGFHLEAAINPDVGTGGSTSADNLKNQSGGLTFGRRSTVSLMGNWGEVRLGRDYTPGFWNLSKYSAFGTNGVGSAAGIFYPLKARITHVRASNSIGYHLPKMGGLFGQVMVARGEQTGNNDGNVAGARVGYAAGPFSVAIGTTTTKIAALGDFRQTNIGGSYDFGVVEVMALWGENKIGDSKTRSQSIGVQAPVGKAGEIRATIGTVNATNIGNDASHFAVGYVHKLSKRTVLYTTYGRVKNKGNGTAFAVADGIGATSPGGSSSGIQFGIRHNF</sequence>
<dbReference type="InterPro" id="IPR033900">
    <property type="entry name" value="Gram_neg_porin_domain"/>
</dbReference>
<keyword evidence="3" id="KW-0813">Transport</keyword>
<evidence type="ECO:0000256" key="10">
    <source>
        <dbReference type="ARBA" id="ARBA00023237"/>
    </source>
</evidence>
<evidence type="ECO:0000259" key="12">
    <source>
        <dbReference type="Pfam" id="PF13609"/>
    </source>
</evidence>
<evidence type="ECO:0000256" key="2">
    <source>
        <dbReference type="ARBA" id="ARBA00011233"/>
    </source>
</evidence>
<dbReference type="PANTHER" id="PTHR34501">
    <property type="entry name" value="PROTEIN YDDL-RELATED"/>
    <property type="match status" value="1"/>
</dbReference>
<evidence type="ECO:0000313" key="14">
    <source>
        <dbReference type="Proteomes" id="UP001303211"/>
    </source>
</evidence>
<evidence type="ECO:0000256" key="5">
    <source>
        <dbReference type="ARBA" id="ARBA00022692"/>
    </source>
</evidence>
<dbReference type="InterPro" id="IPR023614">
    <property type="entry name" value="Porin_dom_sf"/>
</dbReference>
<accession>A0ABZ0J0L2</accession>
<evidence type="ECO:0000256" key="9">
    <source>
        <dbReference type="ARBA" id="ARBA00023136"/>
    </source>
</evidence>
<dbReference type="InterPro" id="IPR050298">
    <property type="entry name" value="Gram-neg_bact_OMP"/>
</dbReference>
<keyword evidence="9" id="KW-0472">Membrane</keyword>
<keyword evidence="5" id="KW-0812">Transmembrane</keyword>
<dbReference type="CDD" id="cd00342">
    <property type="entry name" value="gram_neg_porins"/>
    <property type="match status" value="1"/>
</dbReference>
<dbReference type="Gene3D" id="2.40.160.10">
    <property type="entry name" value="Porin"/>
    <property type="match status" value="1"/>
</dbReference>
<dbReference type="Proteomes" id="UP001303211">
    <property type="component" value="Chromosome"/>
</dbReference>
<evidence type="ECO:0000256" key="8">
    <source>
        <dbReference type="ARBA" id="ARBA00023114"/>
    </source>
</evidence>
<name>A0ABZ0J0L2_9BURK</name>
<evidence type="ECO:0000313" key="13">
    <source>
        <dbReference type="EMBL" id="WOO31146.1"/>
    </source>
</evidence>
<keyword evidence="8" id="KW-0626">Porin</keyword>
<dbReference type="Pfam" id="PF13609">
    <property type="entry name" value="Porin_4"/>
    <property type="match status" value="1"/>
</dbReference>
<evidence type="ECO:0000256" key="4">
    <source>
        <dbReference type="ARBA" id="ARBA00022452"/>
    </source>
</evidence>
<reference evidence="13 14" key="1">
    <citation type="submission" date="2023-03" db="EMBL/GenBank/DDBJ databases">
        <title>Diaphorobacter basophil sp. nov., isolated from a sewage-treatment plant.</title>
        <authorList>
            <person name="Yang K."/>
        </authorList>
    </citation>
    <scope>NUCLEOTIDE SEQUENCE [LARGE SCALE GENOMIC DNA]</scope>
    <source>
        <strain evidence="13 14">Y-1</strain>
    </source>
</reference>